<reference evidence="3 4" key="1">
    <citation type="submission" date="2019-06" db="EMBL/GenBank/DDBJ databases">
        <title>Draft genomes of female and male turbot (Scophthalmus maximus).</title>
        <authorList>
            <person name="Xu H."/>
            <person name="Xu X.-W."/>
            <person name="Shao C."/>
            <person name="Chen S."/>
        </authorList>
    </citation>
    <scope>NUCLEOTIDE SEQUENCE [LARGE SCALE GENOMIC DNA]</scope>
    <source>
        <strain evidence="3">Ysfricsl-2016a</strain>
        <tissue evidence="3">Blood</tissue>
    </source>
</reference>
<dbReference type="PANTHER" id="PTHR17271">
    <property type="entry name" value="PLECKSTRIN HOMOLOGY PH DOMAIN-CONTAINING PROTEIN"/>
    <property type="match status" value="1"/>
</dbReference>
<dbReference type="AlphaFoldDB" id="A0A6A4S3G8"/>
<dbReference type="EMBL" id="VEVO01000020">
    <property type="protein sequence ID" value="KAF0025074.1"/>
    <property type="molecule type" value="Genomic_DNA"/>
</dbReference>
<evidence type="ECO:0000256" key="2">
    <source>
        <dbReference type="SAM" id="MobiDB-lite"/>
    </source>
</evidence>
<feature type="coiled-coil region" evidence="1">
    <location>
        <begin position="2"/>
        <end position="73"/>
    </location>
</feature>
<feature type="region of interest" description="Disordered" evidence="2">
    <location>
        <begin position="1048"/>
        <end position="1137"/>
    </location>
</feature>
<feature type="compositionally biased region" description="Basic residues" evidence="2">
    <location>
        <begin position="749"/>
        <end position="761"/>
    </location>
</feature>
<accession>A0A6A4S3G8</accession>
<sequence>MEDSHQRVIDELQRKHQRELENLHEEKERLLAEETAATIAAIEAMKNAHRTELEKELDRARKANNNAENADIDEIHRQHEYVLFTATSPVLCCVVDQIISRLCLVFLELNNEEELCSFQREIEVLSEQYSQKCLENAHLAQALEAERQALRQCQRENQELNAHNQELNNRLAAEITKMRSMTSEDGLGDMTTIQGKELYEFEVMLRVKESEVQYLKQEINSLKDELQSAQRDKKYSTDKYKDIYTELSIVKAKAERDLGRLRDQLQLAHEALGEQSLEDVERGGYVVMAQPPGSTDDLQPQDLSASTPPAVIDLTRKGEEFALDAAPLDALRAARSPGWYPNSENGSAGLPFSDTGSSDGALQSGGRIQPDDAFSHTTVTLSYVSRSHVFSAQDPLSRRSPLYAMPPVGKFSLHPSCDSDKGQGEETGYSPNQHYLEQVEGPVDLAVRPELLQSLPQAQARPERDGGVCLTQEPCEFNGGVVSSDAHADKQIQEEVERSLPWESSRVLENGQGDSRSSSGVCTESSPENLTLAAGEDEERGGSEVLLLLSKKQDAVVVLDSVGDLCSLSREYISPLEDPVSPSATSLDDVEDVFILPQASSSPSGDNSYLETTEDVAWDGTCTKGAIQQGSGISGSTPGLDSRDGNKQPVHRRKAAIVPLIDLTDDVCVSSVLEDKTKTVLPHMNGNAKALQRTLKVKKLPMRSSRGTRLDAIVMNINSGRYKVSGSIRTSKKARDSAPTASDSNSAAPKRKAAGKRKSRARTSLSVKTLKQKAGTPVKRDKTVNINTDRCKDSTSDAETLSNSKRSHSSTPPKSPQFAVHKRSRKGPKDVSPPGLPAQTSPAKLKRKQSSQSSPQSAVHNNSKKSQPDPSVEIPPPPPSKSPKKSPGKAKGRATGSKTPPTAKAKGPRTAKRRRKKPTGSQPSSMFSPKEPEIKLRYVTYKEEKREPRLDSFSPFIRTERRQSTPSLCTVISYPEQVRTQHKKGQQQQQQAHSGDFMSAVVPNTSCLQLGRAFTHSQHRRALVCCLCGQSANTMDLGDLHGPYYPEGYRPSAKTPSSKSGLKEDDYSDSDSSSCSGRGRRRKCAAPPPPPPPPRSFRPGAQLKQKGLLQSHRWSGEGSGSPAAKRPRPDAGAVDAQDWYSPPVLPLEPCEYWLHEDCGIWSAGVFLVKGKIYGLEEAVKAAQEMVKLHFEHRDVKTLLHKTTRRCHQLNKRRKD</sequence>
<proteinExistence type="predicted"/>
<evidence type="ECO:0000313" key="4">
    <source>
        <dbReference type="Proteomes" id="UP000438429"/>
    </source>
</evidence>
<feature type="compositionally biased region" description="Polar residues" evidence="2">
    <location>
        <begin position="512"/>
        <end position="527"/>
    </location>
</feature>
<dbReference type="Proteomes" id="UP000438429">
    <property type="component" value="Unassembled WGS sequence"/>
</dbReference>
<feature type="compositionally biased region" description="Polar residues" evidence="2">
    <location>
        <begin position="797"/>
        <end position="812"/>
    </location>
</feature>
<comment type="caution">
    <text evidence="3">The sequence shown here is derived from an EMBL/GenBank/DDBJ whole genome shotgun (WGS) entry which is preliminary data.</text>
</comment>
<evidence type="ECO:0000256" key="1">
    <source>
        <dbReference type="SAM" id="Coils"/>
    </source>
</evidence>
<keyword evidence="1" id="KW-0175">Coiled coil</keyword>
<feature type="compositionally biased region" description="Basic residues" evidence="2">
    <location>
        <begin position="882"/>
        <end position="892"/>
    </location>
</feature>
<dbReference type="PANTHER" id="PTHR17271:SF12">
    <property type="entry name" value="MYOSIN PHOSPHATASE RHO-INTERACTING PROTEIN ISOFORM X1"/>
    <property type="match status" value="1"/>
</dbReference>
<feature type="region of interest" description="Disordered" evidence="2">
    <location>
        <begin position="724"/>
        <end position="932"/>
    </location>
</feature>
<feature type="region of interest" description="Disordered" evidence="2">
    <location>
        <begin position="342"/>
        <end position="371"/>
    </location>
</feature>
<name>A0A6A4S3G8_SCOMX</name>
<protein>
    <submittedName>
        <fullName evidence="3">Uncharacterized protein</fullName>
    </submittedName>
</protein>
<feature type="coiled-coil region" evidence="1">
    <location>
        <begin position="136"/>
        <end position="271"/>
    </location>
</feature>
<feature type="compositionally biased region" description="Low complexity" evidence="2">
    <location>
        <begin position="627"/>
        <end position="636"/>
    </location>
</feature>
<dbReference type="InterPro" id="IPR052223">
    <property type="entry name" value="Actin_Cytoskeleton_Reg"/>
</dbReference>
<feature type="region of interest" description="Disordered" evidence="2">
    <location>
        <begin position="627"/>
        <end position="650"/>
    </location>
</feature>
<feature type="region of interest" description="Disordered" evidence="2">
    <location>
        <begin position="496"/>
        <end position="527"/>
    </location>
</feature>
<feature type="compositionally biased region" description="Basic and acidic residues" evidence="2">
    <location>
        <begin position="778"/>
        <end position="795"/>
    </location>
</feature>
<evidence type="ECO:0000313" key="3">
    <source>
        <dbReference type="EMBL" id="KAF0025074.1"/>
    </source>
</evidence>
<organism evidence="3 4">
    <name type="scientific">Scophthalmus maximus</name>
    <name type="common">Turbot</name>
    <name type="synonym">Psetta maxima</name>
    <dbReference type="NCBI Taxonomy" id="52904"/>
    <lineage>
        <taxon>Eukaryota</taxon>
        <taxon>Metazoa</taxon>
        <taxon>Chordata</taxon>
        <taxon>Craniata</taxon>
        <taxon>Vertebrata</taxon>
        <taxon>Euteleostomi</taxon>
        <taxon>Actinopterygii</taxon>
        <taxon>Neopterygii</taxon>
        <taxon>Teleostei</taxon>
        <taxon>Neoteleostei</taxon>
        <taxon>Acanthomorphata</taxon>
        <taxon>Carangaria</taxon>
        <taxon>Pleuronectiformes</taxon>
        <taxon>Pleuronectoidei</taxon>
        <taxon>Scophthalmidae</taxon>
        <taxon>Scophthalmus</taxon>
    </lineage>
</organism>
<feature type="compositionally biased region" description="Basic residues" evidence="2">
    <location>
        <begin position="906"/>
        <end position="918"/>
    </location>
</feature>
<dbReference type="GO" id="GO:0051015">
    <property type="term" value="F:actin filament binding"/>
    <property type="evidence" value="ECO:0007669"/>
    <property type="project" value="TreeGrafter"/>
</dbReference>
<gene>
    <name evidence="3" type="ORF">F2P81_021955</name>
</gene>
<dbReference type="GO" id="GO:0015629">
    <property type="term" value="C:actin cytoskeleton"/>
    <property type="evidence" value="ECO:0007669"/>
    <property type="project" value="TreeGrafter"/>
</dbReference>
<feature type="compositionally biased region" description="Pro residues" evidence="2">
    <location>
        <begin position="1086"/>
        <end position="1096"/>
    </location>
</feature>